<protein>
    <submittedName>
        <fullName evidence="1">Cytochrome P450</fullName>
    </submittedName>
</protein>
<organism evidence="1 2">
    <name type="scientific">Hypoxylon rubiginosum</name>
    <dbReference type="NCBI Taxonomy" id="110542"/>
    <lineage>
        <taxon>Eukaryota</taxon>
        <taxon>Fungi</taxon>
        <taxon>Dikarya</taxon>
        <taxon>Ascomycota</taxon>
        <taxon>Pezizomycotina</taxon>
        <taxon>Sordariomycetes</taxon>
        <taxon>Xylariomycetidae</taxon>
        <taxon>Xylariales</taxon>
        <taxon>Hypoxylaceae</taxon>
        <taxon>Hypoxylon</taxon>
    </lineage>
</organism>
<dbReference type="EMBL" id="MU393480">
    <property type="protein sequence ID" value="KAI4864870.1"/>
    <property type="molecule type" value="Genomic_DNA"/>
</dbReference>
<evidence type="ECO:0000313" key="2">
    <source>
        <dbReference type="Proteomes" id="UP001497700"/>
    </source>
</evidence>
<comment type="caution">
    <text evidence="1">The sequence shown here is derived from an EMBL/GenBank/DDBJ whole genome shotgun (WGS) entry which is preliminary data.</text>
</comment>
<sequence length="480" mass="53264">MAISVSQIEAALLVLSIPLTYFLVPSRSAGRRQYNTLRKAFPEVGFRDEWFHSTVSRPAKFTKHDSPYLIPTMDRGTVVILPTEHMKTIGKLPEDRMDVFGTLQEQIQAEYTVRDQRVVLDPYHRYLIPSQLMRELDALTGPMVATLEDGFKSSWGAGSGGAANSALCGAPLCDDEKYIASLKGRSVALFGSAMLISITPTLLRPITGYLVRLWCAYHARKFAKVCAPYIEARIRETTQAKSEADGGRKPVKDALQLIIDEAISRDDDTQLSASLISDRLLITNNVPLHSTTLTLHNLISSLITSDPSLGQAIRKLRLVDSAIRESMRVAPFASVAMARTGISIEHGQSSVLILQGTILASPMESIHCDEAIYPDARHFNPFRFVATEHEDSKSDGGQKKRYYATTKPTATPDDHFFGFGTSKNPCPGRFLAVHEMKLVVAYLLTNYDIGYTKARPQPTNLLAMKLPKTDTLIRVRRRPV</sequence>
<accession>A0ACB9Z111</accession>
<dbReference type="Proteomes" id="UP001497700">
    <property type="component" value="Unassembled WGS sequence"/>
</dbReference>
<gene>
    <name evidence="1" type="ORF">F4820DRAFT_458594</name>
</gene>
<reference evidence="1 2" key="1">
    <citation type="journal article" date="2022" name="New Phytol.">
        <title>Ecological generalism drives hyperdiversity of secondary metabolite gene clusters in xylarialean endophytes.</title>
        <authorList>
            <person name="Franco M.E.E."/>
            <person name="Wisecaver J.H."/>
            <person name="Arnold A.E."/>
            <person name="Ju Y.M."/>
            <person name="Slot J.C."/>
            <person name="Ahrendt S."/>
            <person name="Moore L.P."/>
            <person name="Eastman K.E."/>
            <person name="Scott K."/>
            <person name="Konkel Z."/>
            <person name="Mondo S.J."/>
            <person name="Kuo A."/>
            <person name="Hayes R.D."/>
            <person name="Haridas S."/>
            <person name="Andreopoulos B."/>
            <person name="Riley R."/>
            <person name="LaButti K."/>
            <person name="Pangilinan J."/>
            <person name="Lipzen A."/>
            <person name="Amirebrahimi M."/>
            <person name="Yan J."/>
            <person name="Adam C."/>
            <person name="Keymanesh K."/>
            <person name="Ng V."/>
            <person name="Louie K."/>
            <person name="Northen T."/>
            <person name="Drula E."/>
            <person name="Henrissat B."/>
            <person name="Hsieh H.M."/>
            <person name="Youens-Clark K."/>
            <person name="Lutzoni F."/>
            <person name="Miadlikowska J."/>
            <person name="Eastwood D.C."/>
            <person name="Hamelin R.C."/>
            <person name="Grigoriev I.V."/>
            <person name="U'Ren J.M."/>
        </authorList>
    </citation>
    <scope>NUCLEOTIDE SEQUENCE [LARGE SCALE GENOMIC DNA]</scope>
    <source>
        <strain evidence="1 2">CBS 119005</strain>
    </source>
</reference>
<keyword evidence="2" id="KW-1185">Reference proteome</keyword>
<proteinExistence type="predicted"/>
<evidence type="ECO:0000313" key="1">
    <source>
        <dbReference type="EMBL" id="KAI4864870.1"/>
    </source>
</evidence>
<name>A0ACB9Z111_9PEZI</name>